<accession>A0A089HQG4</accession>
<gene>
    <name evidence="2" type="ORF">PDUR_14290</name>
</gene>
<dbReference type="AlphaFoldDB" id="A0A089HQG4"/>
<dbReference type="RefSeq" id="WP_025696883.1">
    <property type="nucleotide sequence ID" value="NZ_CP009288.1"/>
</dbReference>
<dbReference type="InterPro" id="IPR052164">
    <property type="entry name" value="Anthracycline_SecMetBiosynth"/>
</dbReference>
<evidence type="ECO:0000313" key="3">
    <source>
        <dbReference type="Proteomes" id="UP000029409"/>
    </source>
</evidence>
<feature type="domain" description="VOC" evidence="1">
    <location>
        <begin position="8"/>
        <end position="124"/>
    </location>
</feature>
<evidence type="ECO:0000313" key="2">
    <source>
        <dbReference type="EMBL" id="AIQ12950.1"/>
    </source>
</evidence>
<dbReference type="PROSITE" id="PS51819">
    <property type="entry name" value="VOC"/>
    <property type="match status" value="1"/>
</dbReference>
<dbReference type="STRING" id="44251.PDUR_14290"/>
<dbReference type="Proteomes" id="UP000029409">
    <property type="component" value="Chromosome"/>
</dbReference>
<dbReference type="KEGG" id="pdu:PDUR_14290"/>
<dbReference type="InterPro" id="IPR029068">
    <property type="entry name" value="Glyas_Bleomycin-R_OHBP_Dase"/>
</dbReference>
<dbReference type="PANTHER" id="PTHR33993">
    <property type="entry name" value="GLYOXALASE-RELATED"/>
    <property type="match status" value="1"/>
</dbReference>
<dbReference type="eggNOG" id="COG0346">
    <property type="taxonomic scope" value="Bacteria"/>
</dbReference>
<dbReference type="Pfam" id="PF00903">
    <property type="entry name" value="Glyoxalase"/>
    <property type="match status" value="1"/>
</dbReference>
<sequence>MVNGRILGIAYNVIPVKNAKKSGEWFVSHFGFNIRNDRGNYISLFRDNRPIIDLIESDNDTRAVFEVNGRSRWVVTFFTDDIESLHMRLTSEGVTTRPISNEGIYGKFFVFEDLDGNLFDVWEHKDCELIF</sequence>
<dbReference type="SUPFAM" id="SSF54593">
    <property type="entry name" value="Glyoxalase/Bleomycin resistance protein/Dihydroxybiphenyl dioxygenase"/>
    <property type="match status" value="1"/>
</dbReference>
<dbReference type="EMBL" id="CP009288">
    <property type="protein sequence ID" value="AIQ12950.1"/>
    <property type="molecule type" value="Genomic_DNA"/>
</dbReference>
<proteinExistence type="predicted"/>
<dbReference type="InterPro" id="IPR037523">
    <property type="entry name" value="VOC_core"/>
</dbReference>
<dbReference type="Gene3D" id="3.10.180.10">
    <property type="entry name" value="2,3-Dihydroxybiphenyl 1,2-Dioxygenase, domain 1"/>
    <property type="match status" value="1"/>
</dbReference>
<organism evidence="2 3">
    <name type="scientific">Paenibacillus durus</name>
    <name type="common">Paenibacillus azotofixans</name>
    <dbReference type="NCBI Taxonomy" id="44251"/>
    <lineage>
        <taxon>Bacteria</taxon>
        <taxon>Bacillati</taxon>
        <taxon>Bacillota</taxon>
        <taxon>Bacilli</taxon>
        <taxon>Bacillales</taxon>
        <taxon>Paenibacillaceae</taxon>
        <taxon>Paenibacillus</taxon>
    </lineage>
</organism>
<reference evidence="2 3" key="1">
    <citation type="submission" date="2014-08" db="EMBL/GenBank/DDBJ databases">
        <title>Comparative genomics of the Paenibacillus odorifer group.</title>
        <authorList>
            <person name="den Bakker H.C."/>
            <person name="Tsai Y.-C."/>
            <person name="Martin N."/>
            <person name="Korlach J."/>
            <person name="Wiedmann M."/>
        </authorList>
    </citation>
    <scope>NUCLEOTIDE SEQUENCE [LARGE SCALE GENOMIC DNA]</scope>
    <source>
        <strain evidence="2 3">DSM 1735</strain>
    </source>
</reference>
<name>A0A089HQG4_PAEDU</name>
<protein>
    <recommendedName>
        <fullName evidence="1">VOC domain-containing protein</fullName>
    </recommendedName>
</protein>
<dbReference type="InterPro" id="IPR004360">
    <property type="entry name" value="Glyas_Fos-R_dOase_dom"/>
</dbReference>
<evidence type="ECO:0000259" key="1">
    <source>
        <dbReference type="PROSITE" id="PS51819"/>
    </source>
</evidence>
<dbReference type="OrthoDB" id="291991at2"/>
<keyword evidence="3" id="KW-1185">Reference proteome</keyword>